<protein>
    <submittedName>
        <fullName evidence="6">Uncharacterized protein</fullName>
    </submittedName>
</protein>
<evidence type="ECO:0000256" key="2">
    <source>
        <dbReference type="ARBA" id="ARBA00022692"/>
    </source>
</evidence>
<keyword evidence="4 5" id="KW-0472">Membrane</keyword>
<evidence type="ECO:0000256" key="3">
    <source>
        <dbReference type="ARBA" id="ARBA00022989"/>
    </source>
</evidence>
<proteinExistence type="predicted"/>
<dbReference type="PANTHER" id="PTHR35371">
    <property type="entry name" value="INNER MEMBRANE PROTEIN"/>
    <property type="match status" value="1"/>
</dbReference>
<feature type="transmembrane region" description="Helical" evidence="5">
    <location>
        <begin position="127"/>
        <end position="147"/>
    </location>
</feature>
<keyword evidence="3 5" id="KW-1133">Transmembrane helix</keyword>
<dbReference type="Proteomes" id="UP000717696">
    <property type="component" value="Unassembled WGS sequence"/>
</dbReference>
<comment type="subcellular location">
    <subcellularLocation>
        <location evidence="1">Membrane</location>
    </subcellularLocation>
</comment>
<dbReference type="PANTHER" id="PTHR35371:SF1">
    <property type="entry name" value="BLR7753 PROTEIN"/>
    <property type="match status" value="1"/>
</dbReference>
<dbReference type="InterPro" id="IPR001129">
    <property type="entry name" value="Membr-assoc_MAPEG"/>
</dbReference>
<dbReference type="GO" id="GO:0016020">
    <property type="term" value="C:membrane"/>
    <property type="evidence" value="ECO:0007669"/>
    <property type="project" value="UniProtKB-SubCell"/>
</dbReference>
<name>A0A9P9D142_9HYPO</name>
<accession>A0A9P9D142</accession>
<gene>
    <name evidence="6" type="ORF">B0J13DRAFT_660002</name>
</gene>
<dbReference type="Gene3D" id="1.20.120.550">
    <property type="entry name" value="Membrane associated eicosanoid/glutathione metabolism-like domain"/>
    <property type="match status" value="1"/>
</dbReference>
<evidence type="ECO:0000313" key="7">
    <source>
        <dbReference type="Proteomes" id="UP000717696"/>
    </source>
</evidence>
<sequence length="151" mass="16666">MSWETNYSYYTVPAAYLAAYSMHFYAVTSSGKNFNMSIPRTTEDNCSKDEKMEPILLGKILRARGAHQNGNETIGLYAAGVVAANLAGVDKHALNKLSLAYLATRLFYNYSYVWLQEKSGFGGSRPLVWTASMAIIFTLFIKAGNAINANL</sequence>
<dbReference type="SUPFAM" id="SSF161084">
    <property type="entry name" value="MAPEG domain-like"/>
    <property type="match status" value="1"/>
</dbReference>
<keyword evidence="7" id="KW-1185">Reference proteome</keyword>
<evidence type="ECO:0000256" key="1">
    <source>
        <dbReference type="ARBA" id="ARBA00004370"/>
    </source>
</evidence>
<feature type="transmembrane region" description="Helical" evidence="5">
    <location>
        <begin position="7"/>
        <end position="26"/>
    </location>
</feature>
<dbReference type="Pfam" id="PF01124">
    <property type="entry name" value="MAPEG"/>
    <property type="match status" value="1"/>
</dbReference>
<dbReference type="InterPro" id="IPR023352">
    <property type="entry name" value="MAPEG-like_dom_sf"/>
</dbReference>
<dbReference type="EMBL" id="JAGMUU010000056">
    <property type="protein sequence ID" value="KAH7111480.1"/>
    <property type="molecule type" value="Genomic_DNA"/>
</dbReference>
<evidence type="ECO:0000256" key="4">
    <source>
        <dbReference type="ARBA" id="ARBA00023136"/>
    </source>
</evidence>
<organism evidence="6 7">
    <name type="scientific">Dactylonectria estremocensis</name>
    <dbReference type="NCBI Taxonomy" id="1079267"/>
    <lineage>
        <taxon>Eukaryota</taxon>
        <taxon>Fungi</taxon>
        <taxon>Dikarya</taxon>
        <taxon>Ascomycota</taxon>
        <taxon>Pezizomycotina</taxon>
        <taxon>Sordariomycetes</taxon>
        <taxon>Hypocreomycetidae</taxon>
        <taxon>Hypocreales</taxon>
        <taxon>Nectriaceae</taxon>
        <taxon>Dactylonectria</taxon>
    </lineage>
</organism>
<evidence type="ECO:0000313" key="6">
    <source>
        <dbReference type="EMBL" id="KAH7111480.1"/>
    </source>
</evidence>
<reference evidence="6" key="1">
    <citation type="journal article" date="2021" name="Nat. Commun.">
        <title>Genetic determinants of endophytism in the Arabidopsis root mycobiome.</title>
        <authorList>
            <person name="Mesny F."/>
            <person name="Miyauchi S."/>
            <person name="Thiergart T."/>
            <person name="Pickel B."/>
            <person name="Atanasova L."/>
            <person name="Karlsson M."/>
            <person name="Huettel B."/>
            <person name="Barry K.W."/>
            <person name="Haridas S."/>
            <person name="Chen C."/>
            <person name="Bauer D."/>
            <person name="Andreopoulos W."/>
            <person name="Pangilinan J."/>
            <person name="LaButti K."/>
            <person name="Riley R."/>
            <person name="Lipzen A."/>
            <person name="Clum A."/>
            <person name="Drula E."/>
            <person name="Henrissat B."/>
            <person name="Kohler A."/>
            <person name="Grigoriev I.V."/>
            <person name="Martin F.M."/>
            <person name="Hacquard S."/>
        </authorList>
    </citation>
    <scope>NUCLEOTIDE SEQUENCE</scope>
    <source>
        <strain evidence="6">MPI-CAGE-AT-0021</strain>
    </source>
</reference>
<dbReference type="AlphaFoldDB" id="A0A9P9D142"/>
<keyword evidence="2 5" id="KW-0812">Transmembrane</keyword>
<comment type="caution">
    <text evidence="6">The sequence shown here is derived from an EMBL/GenBank/DDBJ whole genome shotgun (WGS) entry which is preliminary data.</text>
</comment>
<dbReference type="OrthoDB" id="2122304at2759"/>
<evidence type="ECO:0000256" key="5">
    <source>
        <dbReference type="SAM" id="Phobius"/>
    </source>
</evidence>